<dbReference type="InterPro" id="IPR014729">
    <property type="entry name" value="Rossmann-like_a/b/a_fold"/>
</dbReference>
<protein>
    <recommendedName>
        <fullName evidence="6">tRNA(Ile)-lysidine/2-thiocytidine synthase N-terminal domain-containing protein</fullName>
    </recommendedName>
</protein>
<evidence type="ECO:0000256" key="4">
    <source>
        <dbReference type="ARBA" id="ARBA00022840"/>
    </source>
</evidence>
<name>A0A4U0XK16_9PEZI</name>
<dbReference type="GO" id="GO:0016879">
    <property type="term" value="F:ligase activity, forming carbon-nitrogen bonds"/>
    <property type="evidence" value="ECO:0007669"/>
    <property type="project" value="InterPro"/>
</dbReference>
<gene>
    <name evidence="7" type="ORF">B0A49_02380</name>
</gene>
<keyword evidence="8" id="KW-1185">Reference proteome</keyword>
<organism evidence="7 8">
    <name type="scientific">Cryomyces minteri</name>
    <dbReference type="NCBI Taxonomy" id="331657"/>
    <lineage>
        <taxon>Eukaryota</taxon>
        <taxon>Fungi</taxon>
        <taxon>Dikarya</taxon>
        <taxon>Ascomycota</taxon>
        <taxon>Pezizomycotina</taxon>
        <taxon>Dothideomycetes</taxon>
        <taxon>Dothideomycetes incertae sedis</taxon>
        <taxon>Cryomyces</taxon>
    </lineage>
</organism>
<evidence type="ECO:0000256" key="1">
    <source>
        <dbReference type="ARBA" id="ARBA00022598"/>
    </source>
</evidence>
<evidence type="ECO:0000313" key="7">
    <source>
        <dbReference type="EMBL" id="TKA75105.1"/>
    </source>
</evidence>
<dbReference type="GO" id="GO:0008033">
    <property type="term" value="P:tRNA processing"/>
    <property type="evidence" value="ECO:0007669"/>
    <property type="project" value="UniProtKB-KW"/>
</dbReference>
<dbReference type="GO" id="GO:0005524">
    <property type="term" value="F:ATP binding"/>
    <property type="evidence" value="ECO:0007669"/>
    <property type="project" value="UniProtKB-KW"/>
</dbReference>
<accession>A0A4U0XK16</accession>
<dbReference type="InterPro" id="IPR011063">
    <property type="entry name" value="TilS/TtcA_N"/>
</dbReference>
<dbReference type="STRING" id="331657.A0A4U0XK16"/>
<keyword evidence="2" id="KW-0819">tRNA processing</keyword>
<dbReference type="SUPFAM" id="SSF52402">
    <property type="entry name" value="Adenine nucleotide alpha hydrolases-like"/>
    <property type="match status" value="1"/>
</dbReference>
<dbReference type="EMBL" id="NAJN01000313">
    <property type="protein sequence ID" value="TKA75105.1"/>
    <property type="molecule type" value="Genomic_DNA"/>
</dbReference>
<comment type="caution">
    <text evidence="7">The sequence shown here is derived from an EMBL/GenBank/DDBJ whole genome shotgun (WGS) entry which is preliminary data.</text>
</comment>
<keyword evidence="4" id="KW-0067">ATP-binding</keyword>
<feature type="domain" description="tRNA(Ile)-lysidine/2-thiocytidine synthase N-terminal" evidence="6">
    <location>
        <begin position="1"/>
        <end position="126"/>
    </location>
</feature>
<evidence type="ECO:0000256" key="5">
    <source>
        <dbReference type="SAM" id="MobiDB-lite"/>
    </source>
</evidence>
<evidence type="ECO:0000256" key="3">
    <source>
        <dbReference type="ARBA" id="ARBA00022741"/>
    </source>
</evidence>
<evidence type="ECO:0000256" key="2">
    <source>
        <dbReference type="ARBA" id="ARBA00022694"/>
    </source>
</evidence>
<reference evidence="7 8" key="1">
    <citation type="submission" date="2017-03" db="EMBL/GenBank/DDBJ databases">
        <title>Genomes of endolithic fungi from Antarctica.</title>
        <authorList>
            <person name="Coleine C."/>
            <person name="Masonjones S."/>
            <person name="Stajich J.E."/>
        </authorList>
    </citation>
    <scope>NUCLEOTIDE SEQUENCE [LARGE SCALE GENOMIC DNA]</scope>
    <source>
        <strain evidence="7 8">CCFEE 5187</strain>
    </source>
</reference>
<feature type="region of interest" description="Disordered" evidence="5">
    <location>
        <begin position="468"/>
        <end position="501"/>
    </location>
</feature>
<keyword evidence="3" id="KW-0547">Nucleotide-binding</keyword>
<keyword evidence="1" id="KW-0436">Ligase</keyword>
<dbReference type="Gene3D" id="3.40.50.620">
    <property type="entry name" value="HUPs"/>
    <property type="match status" value="1"/>
</dbReference>
<dbReference type="Proteomes" id="UP000308768">
    <property type="component" value="Unassembled WGS sequence"/>
</dbReference>
<dbReference type="OrthoDB" id="434144at2759"/>
<dbReference type="PANTHER" id="PTHR43033:SF1">
    <property type="entry name" value="TRNA(ILE)-LYSIDINE SYNTHASE-RELATED"/>
    <property type="match status" value="1"/>
</dbReference>
<dbReference type="InterPro" id="IPR012094">
    <property type="entry name" value="tRNA_Ile_lys_synt"/>
</dbReference>
<proteinExistence type="predicted"/>
<sequence>MLAHHEDDLAETILFRLANGYTGYGLRGIKRSANIPYCFGQYGIHQSGDPERWLAGANGVSIQKNRYSARKKSFAEIESGGIQIYRPLLGFSKSRLIETCRASGMRWFEDNTNKDMTLTPRNAIRHFVQKLSLPKALQKGSLLHFRDRLLETIEARTADVDKILDSSFIQLDLRSGKLLVRFPPGDFVRDTLRVRKSASDMKEPRYRTAMLLLRLLDMVSPQSELRLARLGSMPDIMLPLISGIATARDGSRSLVNVAIVALDHAGDRSGPRGLPEESLVPTPPEMQPEYTYIFSRQSPKRDIIPQITSLLPAPLADPRTLVQGWSDWILWDGRFWIRVRSSRPRVLSIGVRFLAVPDLMFIRRDQEVAWNKKFTKVLKEAAPARVRFTLPVIVEHDPEAIPERGTVHLGTVLAVPTLGIRIDPDINWEVRYKYVHLGGTGNTKEVVGFSQFGDPNCKGEDVQGRALRGMAPSGESRKSALRSNNQASGSPREMDDESDFD</sequence>
<dbReference type="PANTHER" id="PTHR43033">
    <property type="entry name" value="TRNA(ILE)-LYSIDINE SYNTHASE-RELATED"/>
    <property type="match status" value="1"/>
</dbReference>
<dbReference type="AlphaFoldDB" id="A0A4U0XK16"/>
<evidence type="ECO:0000313" key="8">
    <source>
        <dbReference type="Proteomes" id="UP000308768"/>
    </source>
</evidence>
<evidence type="ECO:0000259" key="6">
    <source>
        <dbReference type="Pfam" id="PF01171"/>
    </source>
</evidence>
<dbReference type="Pfam" id="PF01171">
    <property type="entry name" value="ATP_bind_3"/>
    <property type="match status" value="1"/>
</dbReference>